<evidence type="ECO:0000256" key="8">
    <source>
        <dbReference type="SAM" id="SignalP"/>
    </source>
</evidence>
<protein>
    <recommendedName>
        <fullName evidence="6">Lipoprotein</fullName>
    </recommendedName>
</protein>
<evidence type="ECO:0000256" key="2">
    <source>
        <dbReference type="ARBA" id="ARBA00022729"/>
    </source>
</evidence>
<dbReference type="Pfam" id="PF03180">
    <property type="entry name" value="Lipoprotein_9"/>
    <property type="match status" value="1"/>
</dbReference>
<dbReference type="CDD" id="cd13597">
    <property type="entry name" value="PBP2_lipoprotein_Tp32"/>
    <property type="match status" value="1"/>
</dbReference>
<reference evidence="9 10" key="1">
    <citation type="submission" date="2016-04" db="EMBL/GenBank/DDBJ databases">
        <authorList>
            <person name="Evans L.H."/>
            <person name="Alamgir A."/>
            <person name="Owens N."/>
            <person name="Weber N.D."/>
            <person name="Virtaneva K."/>
            <person name="Barbian K."/>
            <person name="Babar A."/>
            <person name="Rosenke K."/>
        </authorList>
    </citation>
    <scope>NUCLEOTIDE SEQUENCE [LARGE SCALE GENOMIC DNA]</scope>
    <source>
        <strain evidence="9 10">LMa1</strain>
    </source>
</reference>
<organism evidence="9 10">
    <name type="scientific">Desulfotomaculum copahuensis</name>
    <dbReference type="NCBI Taxonomy" id="1838280"/>
    <lineage>
        <taxon>Bacteria</taxon>
        <taxon>Bacillati</taxon>
        <taxon>Bacillota</taxon>
        <taxon>Clostridia</taxon>
        <taxon>Eubacteriales</taxon>
        <taxon>Desulfotomaculaceae</taxon>
        <taxon>Desulfotomaculum</taxon>
    </lineage>
</organism>
<keyword evidence="2 8" id="KW-0732">Signal</keyword>
<evidence type="ECO:0000256" key="5">
    <source>
        <dbReference type="ARBA" id="ARBA00023288"/>
    </source>
</evidence>
<dbReference type="PIRSF" id="PIRSF002854">
    <property type="entry name" value="MetQ"/>
    <property type="match status" value="1"/>
</dbReference>
<dbReference type="PROSITE" id="PS51257">
    <property type="entry name" value="PROKAR_LIPOPROTEIN"/>
    <property type="match status" value="1"/>
</dbReference>
<accession>A0A1B7LFB1</accession>
<dbReference type="OrthoDB" id="9812878at2"/>
<sequence>MKKILALLFSLALLGVVLAGCGQQKAAQNGAAKNEITVGATARPHAEILEKVKPILAKEGITLNIKTFNDYAQLNPALADKQIDANFFQHIPYLDDYNQKTGKNLVYIAKVHVEPMGVYSKKFKNVSDLKNAKTIAIPNDATNGGRALMLLEKAGIIKLKAGKGIMATRMDIVQKPAGLNIQELDAAMLPRALSDVDAAVINGNYALEAKLNPVKDAIFLEDKSSPFANVLVVRPEDKDNPALKKLAAALNSPEVKKFIEEQYKGAVIPAF</sequence>
<dbReference type="RefSeq" id="WP_066667863.1">
    <property type="nucleotide sequence ID" value="NZ_LYVF01000137.1"/>
</dbReference>
<keyword evidence="4" id="KW-0564">Palmitate</keyword>
<proteinExistence type="inferred from homology"/>
<evidence type="ECO:0000256" key="4">
    <source>
        <dbReference type="ARBA" id="ARBA00023139"/>
    </source>
</evidence>
<dbReference type="EMBL" id="LYVF01000137">
    <property type="protein sequence ID" value="OAT82330.1"/>
    <property type="molecule type" value="Genomic_DNA"/>
</dbReference>
<dbReference type="STRING" id="1838280.A6M21_09280"/>
<comment type="caution">
    <text evidence="9">The sequence shown here is derived from an EMBL/GenBank/DDBJ whole genome shotgun (WGS) entry which is preliminary data.</text>
</comment>
<dbReference type="Gene3D" id="3.40.190.10">
    <property type="entry name" value="Periplasmic binding protein-like II"/>
    <property type="match status" value="2"/>
</dbReference>
<evidence type="ECO:0000256" key="3">
    <source>
        <dbReference type="ARBA" id="ARBA00023136"/>
    </source>
</evidence>
<keyword evidence="3" id="KW-0472">Membrane</keyword>
<comment type="subcellular location">
    <subcellularLocation>
        <location evidence="1">Membrane</location>
        <topology evidence="1">Lipid-anchor</topology>
    </subcellularLocation>
</comment>
<feature type="chain" id="PRO_5038770236" description="Lipoprotein" evidence="8">
    <location>
        <begin position="20"/>
        <end position="271"/>
    </location>
</feature>
<dbReference type="Proteomes" id="UP000078532">
    <property type="component" value="Unassembled WGS sequence"/>
</dbReference>
<keyword evidence="5 6" id="KW-0449">Lipoprotein</keyword>
<comment type="similarity">
    <text evidence="6">Belongs to the nlpA lipoprotein family.</text>
</comment>
<gene>
    <name evidence="9" type="ORF">A6M21_09280</name>
</gene>
<feature type="signal peptide" evidence="8">
    <location>
        <begin position="1"/>
        <end position="19"/>
    </location>
</feature>
<dbReference type="InterPro" id="IPR004872">
    <property type="entry name" value="Lipoprotein_NlpA"/>
</dbReference>
<name>A0A1B7LFB1_9FIRM</name>
<evidence type="ECO:0000313" key="10">
    <source>
        <dbReference type="Proteomes" id="UP000078532"/>
    </source>
</evidence>
<dbReference type="AlphaFoldDB" id="A0A1B7LFB1"/>
<dbReference type="PANTHER" id="PTHR30429:SF0">
    <property type="entry name" value="METHIONINE-BINDING LIPOPROTEIN METQ"/>
    <property type="match status" value="1"/>
</dbReference>
<evidence type="ECO:0000256" key="7">
    <source>
        <dbReference type="PIRSR" id="PIRSR002854-1"/>
    </source>
</evidence>
<dbReference type="SUPFAM" id="SSF53850">
    <property type="entry name" value="Periplasmic binding protein-like II"/>
    <property type="match status" value="1"/>
</dbReference>
<dbReference type="PANTHER" id="PTHR30429">
    <property type="entry name" value="D-METHIONINE-BINDING LIPOPROTEIN METQ"/>
    <property type="match status" value="1"/>
</dbReference>
<keyword evidence="10" id="KW-1185">Reference proteome</keyword>
<feature type="lipid moiety-binding region" description="S-diacylglycerol cysteine" evidence="7">
    <location>
        <position position="21"/>
    </location>
</feature>
<evidence type="ECO:0000256" key="1">
    <source>
        <dbReference type="ARBA" id="ARBA00004635"/>
    </source>
</evidence>
<evidence type="ECO:0000313" key="9">
    <source>
        <dbReference type="EMBL" id="OAT82330.1"/>
    </source>
</evidence>
<evidence type="ECO:0000256" key="6">
    <source>
        <dbReference type="PIRNR" id="PIRNR002854"/>
    </source>
</evidence>
<dbReference type="GO" id="GO:0016020">
    <property type="term" value="C:membrane"/>
    <property type="evidence" value="ECO:0007669"/>
    <property type="project" value="UniProtKB-SubCell"/>
</dbReference>